<keyword evidence="2" id="KW-1133">Transmembrane helix</keyword>
<evidence type="ECO:0000313" key="5">
    <source>
        <dbReference type="EMBL" id="QPJ66671.1"/>
    </source>
</evidence>
<dbReference type="GO" id="GO:0090313">
    <property type="term" value="P:regulation of protein targeting to membrane"/>
    <property type="evidence" value="ECO:0007669"/>
    <property type="project" value="TreeGrafter"/>
</dbReference>
<dbReference type="EMBL" id="CP048620">
    <property type="protein sequence ID" value="QPJ66671.1"/>
    <property type="molecule type" value="Genomic_DNA"/>
</dbReference>
<evidence type="ECO:0000259" key="4">
    <source>
        <dbReference type="Pfam" id="PF13116"/>
    </source>
</evidence>
<dbReference type="Pfam" id="PF05170">
    <property type="entry name" value="AsmA"/>
    <property type="match status" value="1"/>
</dbReference>
<accession>A0A7T0C504</accession>
<dbReference type="PANTHER" id="PTHR30441:SF8">
    <property type="entry name" value="DUF748 DOMAIN-CONTAINING PROTEIN"/>
    <property type="match status" value="1"/>
</dbReference>
<protein>
    <submittedName>
        <fullName evidence="5">AsmA family protein</fullName>
    </submittedName>
</protein>
<keyword evidence="2" id="KW-0812">Transmembrane</keyword>
<keyword evidence="2" id="KW-0472">Membrane</keyword>
<dbReference type="InterPro" id="IPR052894">
    <property type="entry name" value="AsmA-related"/>
</dbReference>
<feature type="domain" description="AsmA" evidence="3">
    <location>
        <begin position="15"/>
        <end position="194"/>
    </location>
</feature>
<sequence>MSTSVPPEVPPVAPKRKGKIVLVVLLALFLATGSVALFFIANLQQYRDPLQKQLSQSTGLDIHFEKIGLGLSGGLGLRCEGLQVKTKDLSRKLFGAGDLNLVLEWSPLLNGEIKIKKAVLSRPSIDLNLNPASTPPAPSTEAPQKKDAPKAEPLSPEQLHWKVAQFRLRQIHLNVDSLEVDNGEIRIIQVNNGKESVAPVRFSGALSIQRTPDRLDVSISQLNLRPGDLQLQGSLKGVDLLSANALLKLDLESKNPSLDQLEVFKAFLPPSAAKLLVSENRLDAMTFSLEATPGASNGAPLLKATLSGQALRAKLSAEPLSVQSLRVDLKAPRLDQASAHSVLEGIEQGKIALKDLKADWLWDGKTIRAENGRIQPAHGQVTFSGQLEQSSSKFSAQYQGDDLRLEDFSPQRIRGGASFKGRIQGTLPKDKNTPAKMDATKLLLESLSGQNQIQLAQGKLLPLETWGEVLHFLKPSAGTTLLKEGLGFEKFGGDFNIQRGRVRTDNLHLLEKKIHLKAKGEAHLIQRTLNAEVRGLPMELLKQIAAPLPDLGPILQDGQLEKAVYLTVKGPWEKPAVGVLIDPKAVSQPEQLIKNLLNFAFPNR</sequence>
<feature type="transmembrane region" description="Helical" evidence="2">
    <location>
        <begin position="20"/>
        <end position="43"/>
    </location>
</feature>
<evidence type="ECO:0000256" key="2">
    <source>
        <dbReference type="SAM" id="Phobius"/>
    </source>
</evidence>
<dbReference type="PANTHER" id="PTHR30441">
    <property type="entry name" value="DUF748 DOMAIN-CONTAINING PROTEIN"/>
    <property type="match status" value="1"/>
</dbReference>
<name>A0A7T0C504_9BACT</name>
<dbReference type="Pfam" id="PF13116">
    <property type="entry name" value="YhdP"/>
    <property type="match status" value="1"/>
</dbReference>
<organism evidence="5 6">
    <name type="scientific">Candidatus Nitrohelix vancouverensis</name>
    <dbReference type="NCBI Taxonomy" id="2705534"/>
    <lineage>
        <taxon>Bacteria</taxon>
        <taxon>Pseudomonadati</taxon>
        <taxon>Nitrospinota/Tectimicrobiota group</taxon>
        <taxon>Nitrospinota</taxon>
        <taxon>Nitrospinia</taxon>
        <taxon>Nitrospinales</taxon>
        <taxon>Nitrospinaceae</taxon>
        <taxon>Candidatus Nitrohelix</taxon>
    </lineage>
</organism>
<dbReference type="Proteomes" id="UP000594464">
    <property type="component" value="Chromosome"/>
</dbReference>
<dbReference type="KEGG" id="nva:G3M78_15175"/>
<gene>
    <name evidence="5" type="ORF">G3M78_15175</name>
</gene>
<proteinExistence type="predicted"/>
<evidence type="ECO:0000259" key="3">
    <source>
        <dbReference type="Pfam" id="PF05170"/>
    </source>
</evidence>
<dbReference type="GO" id="GO:0005886">
    <property type="term" value="C:plasma membrane"/>
    <property type="evidence" value="ECO:0007669"/>
    <property type="project" value="TreeGrafter"/>
</dbReference>
<dbReference type="InterPro" id="IPR007844">
    <property type="entry name" value="AsmA"/>
</dbReference>
<evidence type="ECO:0000256" key="1">
    <source>
        <dbReference type="SAM" id="MobiDB-lite"/>
    </source>
</evidence>
<reference evidence="6" key="1">
    <citation type="submission" date="2020-02" db="EMBL/GenBank/DDBJ databases">
        <title>Genomic and physiological characterization of two novel Nitrospinaceae genera.</title>
        <authorList>
            <person name="Mueller A.J."/>
            <person name="Jung M.-Y."/>
            <person name="Strachan C.R."/>
            <person name="Herbold C.W."/>
            <person name="Kirkegaard R.H."/>
            <person name="Daims H."/>
        </authorList>
    </citation>
    <scope>NUCLEOTIDE SEQUENCE [LARGE SCALE GENOMIC DNA]</scope>
</reference>
<dbReference type="InterPro" id="IPR025263">
    <property type="entry name" value="YhdP_central"/>
</dbReference>
<dbReference type="AlphaFoldDB" id="A0A7T0C504"/>
<evidence type="ECO:0000313" key="6">
    <source>
        <dbReference type="Proteomes" id="UP000594464"/>
    </source>
</evidence>
<feature type="region of interest" description="Disordered" evidence="1">
    <location>
        <begin position="127"/>
        <end position="154"/>
    </location>
</feature>
<feature type="domain" description="YhdP central" evidence="4">
    <location>
        <begin position="214"/>
        <end position="576"/>
    </location>
</feature>